<dbReference type="InterPro" id="IPR036388">
    <property type="entry name" value="WH-like_DNA-bd_sf"/>
</dbReference>
<comment type="caution">
    <text evidence="10">The sequence shown here is derived from an EMBL/GenBank/DDBJ whole genome shotgun (WGS) entry which is preliminary data.</text>
</comment>
<dbReference type="OrthoDB" id="295656at2759"/>
<evidence type="ECO:0000256" key="2">
    <source>
        <dbReference type="ARBA" id="ARBA00004496"/>
    </source>
</evidence>
<dbReference type="InterPro" id="IPR054559">
    <property type="entry name" value="PSMD12-CSN4-like_N"/>
</dbReference>
<dbReference type="AlphaFoldDB" id="A0A2S5B2C4"/>
<accession>A0A2S5B2C4</accession>
<dbReference type="Pfam" id="PF22241">
    <property type="entry name" value="PSMD12-CSN4_N"/>
    <property type="match status" value="1"/>
</dbReference>
<organism evidence="10 11">
    <name type="scientific">Rhodotorula taiwanensis</name>
    <dbReference type="NCBI Taxonomy" id="741276"/>
    <lineage>
        <taxon>Eukaryota</taxon>
        <taxon>Fungi</taxon>
        <taxon>Dikarya</taxon>
        <taxon>Basidiomycota</taxon>
        <taxon>Pucciniomycotina</taxon>
        <taxon>Microbotryomycetes</taxon>
        <taxon>Sporidiobolales</taxon>
        <taxon>Sporidiobolaceae</taxon>
        <taxon>Rhodotorula</taxon>
    </lineage>
</organism>
<dbReference type="GO" id="GO:0008180">
    <property type="term" value="C:COP9 signalosome"/>
    <property type="evidence" value="ECO:0007669"/>
    <property type="project" value="UniProtKB-KW"/>
</dbReference>
<proteinExistence type="inferred from homology"/>
<keyword evidence="7" id="KW-0539">Nucleus</keyword>
<dbReference type="Proteomes" id="UP000237144">
    <property type="component" value="Unassembled WGS sequence"/>
</dbReference>
<dbReference type="InterPro" id="IPR036390">
    <property type="entry name" value="WH_DNA-bd_sf"/>
</dbReference>
<name>A0A2S5B2C4_9BASI</name>
<dbReference type="SUPFAM" id="SSF46785">
    <property type="entry name" value="Winged helix' DNA-binding domain"/>
    <property type="match status" value="1"/>
</dbReference>
<evidence type="ECO:0000313" key="11">
    <source>
        <dbReference type="Proteomes" id="UP000237144"/>
    </source>
</evidence>
<comment type="similarity">
    <text evidence="3">Belongs to the CSN4 family.</text>
</comment>
<sequence>MDDELQRIAALPQKDKSQAYLALLKQTLVSSSDLPRDLARWLSVVVGADFPQIVARQVLEGYVSKLPSIEDREARKAVLKRSIELLQPRVTSFEEEICTLRERYADLLEADEEFPEAARVLIGIPLESGSRHVRLGPARCTPTDRGPDEYKLRVYVRIIRLFLEEEDSTSADTYFNRASLIAHVATDLETKISFKLCQARMFDYSRRFAEAGSKYHELSYVTDLAEEERMHALGAAIVCAVLAPAGPVRSRLLASLFRDERSVQSEHYSILSKMFLDQMIRPAEVSAFASKLATHQLAQLPPTQAIVIADDAEAEVGKKGPETVLDRAMMEHNVLAASRVYNNIAFKGLGLLLGLKPSAAEAMARTMIQQKRLKATIDQIDGLIIFDVDTREGGDAAVSNVAAQAAAREDDGADAGDDGGAAPATKRWDLQIRQTLQLAEQIAARCEVLLAEGQSAPTSAAVAVSTSA</sequence>
<evidence type="ECO:0000313" key="10">
    <source>
        <dbReference type="EMBL" id="POY70906.1"/>
    </source>
</evidence>
<keyword evidence="6" id="KW-0736">Signalosome</keyword>
<dbReference type="EMBL" id="PJQD01000096">
    <property type="protein sequence ID" value="POY70906.1"/>
    <property type="molecule type" value="Genomic_DNA"/>
</dbReference>
<dbReference type="STRING" id="741276.A0A2S5B2C4"/>
<dbReference type="PANTHER" id="PTHR10855:SF2">
    <property type="entry name" value="COP9 SIGNALOSOME COMPLEX SUBUNIT 4"/>
    <property type="match status" value="1"/>
</dbReference>
<evidence type="ECO:0000256" key="5">
    <source>
        <dbReference type="ARBA" id="ARBA00022490"/>
    </source>
</evidence>
<keyword evidence="11" id="KW-1185">Reference proteome</keyword>
<evidence type="ECO:0000256" key="4">
    <source>
        <dbReference type="ARBA" id="ARBA00014881"/>
    </source>
</evidence>
<evidence type="ECO:0000256" key="1">
    <source>
        <dbReference type="ARBA" id="ARBA00004123"/>
    </source>
</evidence>
<dbReference type="PANTHER" id="PTHR10855">
    <property type="entry name" value="26S PROTEASOME NON-ATPASE REGULATORY SUBUNIT 12/COP9 SIGNALOSOME COMPLEX SUBUNIT 4"/>
    <property type="match status" value="1"/>
</dbReference>
<dbReference type="Gene3D" id="1.10.10.10">
    <property type="entry name" value="Winged helix-like DNA-binding domain superfamily/Winged helix DNA-binding domain"/>
    <property type="match status" value="1"/>
</dbReference>
<dbReference type="InterPro" id="IPR040134">
    <property type="entry name" value="PSMD12/CSN4"/>
</dbReference>
<feature type="domain" description="PCI" evidence="8">
    <location>
        <begin position="324"/>
        <end position="386"/>
    </location>
</feature>
<dbReference type="Pfam" id="PF01399">
    <property type="entry name" value="PCI"/>
    <property type="match status" value="1"/>
</dbReference>
<evidence type="ECO:0000256" key="3">
    <source>
        <dbReference type="ARBA" id="ARBA00010417"/>
    </source>
</evidence>
<dbReference type="GO" id="GO:0005829">
    <property type="term" value="C:cytosol"/>
    <property type="evidence" value="ECO:0007669"/>
    <property type="project" value="TreeGrafter"/>
</dbReference>
<comment type="subcellular location">
    <subcellularLocation>
        <location evidence="2">Cytoplasm</location>
    </subcellularLocation>
    <subcellularLocation>
        <location evidence="1">Nucleus</location>
    </subcellularLocation>
</comment>
<evidence type="ECO:0000256" key="6">
    <source>
        <dbReference type="ARBA" id="ARBA00022790"/>
    </source>
</evidence>
<evidence type="ECO:0000259" key="9">
    <source>
        <dbReference type="Pfam" id="PF22241"/>
    </source>
</evidence>
<evidence type="ECO:0000256" key="7">
    <source>
        <dbReference type="ARBA" id="ARBA00023242"/>
    </source>
</evidence>
<evidence type="ECO:0000259" key="8">
    <source>
        <dbReference type="Pfam" id="PF01399"/>
    </source>
</evidence>
<feature type="domain" description="PSMD12/CSN4-like N-terminal" evidence="9">
    <location>
        <begin position="55"/>
        <end position="226"/>
    </location>
</feature>
<keyword evidence="5" id="KW-0963">Cytoplasm</keyword>
<protein>
    <recommendedName>
        <fullName evidence="4">COP9 signalosome complex subunit 4</fullName>
    </recommendedName>
</protein>
<gene>
    <name evidence="10" type="ORF">BMF94_6084</name>
</gene>
<reference evidence="10 11" key="1">
    <citation type="journal article" date="2018" name="Front. Microbiol.">
        <title>Prospects for Fungal Bioremediation of Acidic Radioactive Waste Sites: Characterization and Genome Sequence of Rhodotorula taiwanensis MD1149.</title>
        <authorList>
            <person name="Tkavc R."/>
            <person name="Matrosova V.Y."/>
            <person name="Grichenko O.E."/>
            <person name="Gostincar C."/>
            <person name="Volpe R.P."/>
            <person name="Klimenkova P."/>
            <person name="Gaidamakova E.K."/>
            <person name="Zhou C.E."/>
            <person name="Stewart B.J."/>
            <person name="Lyman M.G."/>
            <person name="Malfatti S.A."/>
            <person name="Rubinfeld B."/>
            <person name="Courtot M."/>
            <person name="Singh J."/>
            <person name="Dalgard C.L."/>
            <person name="Hamilton T."/>
            <person name="Frey K.G."/>
            <person name="Gunde-Cimerman N."/>
            <person name="Dugan L."/>
            <person name="Daly M.J."/>
        </authorList>
    </citation>
    <scope>NUCLEOTIDE SEQUENCE [LARGE SCALE GENOMIC DNA]</scope>
    <source>
        <strain evidence="10 11">MD1149</strain>
    </source>
</reference>
<dbReference type="InterPro" id="IPR000717">
    <property type="entry name" value="PCI_dom"/>
</dbReference>